<dbReference type="AlphaFoldDB" id="A0A0P0VRH2"/>
<gene>
    <name evidence="1" type="ordered locus">Os02g0826650</name>
    <name evidence="1" type="ORF">OSNPB_020826650</name>
</gene>
<proteinExistence type="predicted"/>
<organism evidence="1 2">
    <name type="scientific">Oryza sativa subsp. japonica</name>
    <name type="common">Rice</name>
    <dbReference type="NCBI Taxonomy" id="39947"/>
    <lineage>
        <taxon>Eukaryota</taxon>
        <taxon>Viridiplantae</taxon>
        <taxon>Streptophyta</taxon>
        <taxon>Embryophyta</taxon>
        <taxon>Tracheophyta</taxon>
        <taxon>Spermatophyta</taxon>
        <taxon>Magnoliopsida</taxon>
        <taxon>Liliopsida</taxon>
        <taxon>Poales</taxon>
        <taxon>Poaceae</taxon>
        <taxon>BOP clade</taxon>
        <taxon>Oryzoideae</taxon>
        <taxon>Oryzeae</taxon>
        <taxon>Oryzinae</taxon>
        <taxon>Oryza</taxon>
        <taxon>Oryza sativa</taxon>
    </lineage>
</organism>
<dbReference type="Proteomes" id="UP000059680">
    <property type="component" value="Chromosome 2"/>
</dbReference>
<dbReference type="InParanoid" id="A0A0P0VRH2"/>
<dbReference type="Gramene" id="Os02t0826650-00">
    <property type="protein sequence ID" value="Os02t0826650-00"/>
    <property type="gene ID" value="Os02g0826650"/>
</dbReference>
<evidence type="ECO:0000313" key="2">
    <source>
        <dbReference type="Proteomes" id="UP000059680"/>
    </source>
</evidence>
<reference evidence="1 2" key="3">
    <citation type="journal article" date="2013" name="Rice">
        <title>Improvement of the Oryza sativa Nipponbare reference genome using next generation sequence and optical map data.</title>
        <authorList>
            <person name="Kawahara Y."/>
            <person name="de la Bastide M."/>
            <person name="Hamilton J.P."/>
            <person name="Kanamori H."/>
            <person name="McCombie W.R."/>
            <person name="Ouyang S."/>
            <person name="Schwartz D.C."/>
            <person name="Tanaka T."/>
            <person name="Wu J."/>
            <person name="Zhou S."/>
            <person name="Childs K.L."/>
            <person name="Davidson R.M."/>
            <person name="Lin H."/>
            <person name="Quesada-Ocampo L."/>
            <person name="Vaillancourt B."/>
            <person name="Sakai H."/>
            <person name="Lee S.S."/>
            <person name="Kim J."/>
            <person name="Numa H."/>
            <person name="Itoh T."/>
            <person name="Buell C.R."/>
            <person name="Matsumoto T."/>
        </authorList>
    </citation>
    <scope>NUCLEOTIDE SEQUENCE [LARGE SCALE GENOMIC DNA]</scope>
    <source>
        <strain evidence="2">cv. Nipponbare</strain>
    </source>
</reference>
<accession>A0A0P0VRH2</accession>
<reference evidence="2" key="1">
    <citation type="journal article" date="2005" name="Nature">
        <title>The map-based sequence of the rice genome.</title>
        <authorList>
            <consortium name="International rice genome sequencing project (IRGSP)"/>
            <person name="Matsumoto T."/>
            <person name="Wu J."/>
            <person name="Kanamori H."/>
            <person name="Katayose Y."/>
            <person name="Fujisawa M."/>
            <person name="Namiki N."/>
            <person name="Mizuno H."/>
            <person name="Yamamoto K."/>
            <person name="Antonio B.A."/>
            <person name="Baba T."/>
            <person name="Sakata K."/>
            <person name="Nagamura Y."/>
            <person name="Aoki H."/>
            <person name="Arikawa K."/>
            <person name="Arita K."/>
            <person name="Bito T."/>
            <person name="Chiden Y."/>
            <person name="Fujitsuka N."/>
            <person name="Fukunaka R."/>
            <person name="Hamada M."/>
            <person name="Harada C."/>
            <person name="Hayashi A."/>
            <person name="Hijishita S."/>
            <person name="Honda M."/>
            <person name="Hosokawa S."/>
            <person name="Ichikawa Y."/>
            <person name="Idonuma A."/>
            <person name="Iijima M."/>
            <person name="Ikeda M."/>
            <person name="Ikeno M."/>
            <person name="Ito K."/>
            <person name="Ito S."/>
            <person name="Ito T."/>
            <person name="Ito Y."/>
            <person name="Ito Y."/>
            <person name="Iwabuchi A."/>
            <person name="Kamiya K."/>
            <person name="Karasawa W."/>
            <person name="Kurita K."/>
            <person name="Katagiri S."/>
            <person name="Kikuta A."/>
            <person name="Kobayashi H."/>
            <person name="Kobayashi N."/>
            <person name="Machita K."/>
            <person name="Maehara T."/>
            <person name="Masukawa M."/>
            <person name="Mizubayashi T."/>
            <person name="Mukai Y."/>
            <person name="Nagasaki H."/>
            <person name="Nagata Y."/>
            <person name="Naito S."/>
            <person name="Nakashima M."/>
            <person name="Nakama Y."/>
            <person name="Nakamichi Y."/>
            <person name="Nakamura M."/>
            <person name="Meguro A."/>
            <person name="Negishi M."/>
            <person name="Ohta I."/>
            <person name="Ohta T."/>
            <person name="Okamoto M."/>
            <person name="Ono N."/>
            <person name="Saji S."/>
            <person name="Sakaguchi M."/>
            <person name="Sakai K."/>
            <person name="Shibata M."/>
            <person name="Shimokawa T."/>
            <person name="Song J."/>
            <person name="Takazaki Y."/>
            <person name="Terasawa K."/>
            <person name="Tsugane M."/>
            <person name="Tsuji K."/>
            <person name="Ueda S."/>
            <person name="Waki K."/>
            <person name="Yamagata H."/>
            <person name="Yamamoto M."/>
            <person name="Yamamoto S."/>
            <person name="Yamane H."/>
            <person name="Yoshiki S."/>
            <person name="Yoshihara R."/>
            <person name="Yukawa K."/>
            <person name="Zhong H."/>
            <person name="Yano M."/>
            <person name="Yuan Q."/>
            <person name="Ouyang S."/>
            <person name="Liu J."/>
            <person name="Jones K.M."/>
            <person name="Gansberger K."/>
            <person name="Moffat K."/>
            <person name="Hill J."/>
            <person name="Bera J."/>
            <person name="Fadrosh D."/>
            <person name="Jin S."/>
            <person name="Johri S."/>
            <person name="Kim M."/>
            <person name="Overton L."/>
            <person name="Reardon M."/>
            <person name="Tsitrin T."/>
            <person name="Vuong H."/>
            <person name="Weaver B."/>
            <person name="Ciecko A."/>
            <person name="Tallon L."/>
            <person name="Jackson J."/>
            <person name="Pai G."/>
            <person name="Aken S.V."/>
            <person name="Utterback T."/>
            <person name="Reidmuller S."/>
            <person name="Feldblyum T."/>
            <person name="Hsiao J."/>
            <person name="Zismann V."/>
            <person name="Iobst S."/>
            <person name="de Vazeille A.R."/>
            <person name="Buell C.R."/>
            <person name="Ying K."/>
            <person name="Li Y."/>
            <person name="Lu T."/>
            <person name="Huang Y."/>
            <person name="Zhao Q."/>
            <person name="Feng Q."/>
            <person name="Zhang L."/>
            <person name="Zhu J."/>
            <person name="Weng Q."/>
            <person name="Mu J."/>
            <person name="Lu Y."/>
            <person name="Fan D."/>
            <person name="Liu Y."/>
            <person name="Guan J."/>
            <person name="Zhang Y."/>
            <person name="Yu S."/>
            <person name="Liu X."/>
            <person name="Zhang Y."/>
            <person name="Hong G."/>
            <person name="Han B."/>
            <person name="Choisne N."/>
            <person name="Demange N."/>
            <person name="Orjeda G."/>
            <person name="Samain S."/>
            <person name="Cattolico L."/>
            <person name="Pelletier E."/>
            <person name="Couloux A."/>
            <person name="Segurens B."/>
            <person name="Wincker P."/>
            <person name="D'Hont A."/>
            <person name="Scarpelli C."/>
            <person name="Weissenbach J."/>
            <person name="Salanoubat M."/>
            <person name="Quetier F."/>
            <person name="Yu Y."/>
            <person name="Kim H.R."/>
            <person name="Rambo T."/>
            <person name="Currie J."/>
            <person name="Collura K."/>
            <person name="Luo M."/>
            <person name="Yang T."/>
            <person name="Ammiraju J.S.S."/>
            <person name="Engler F."/>
            <person name="Soderlund C."/>
            <person name="Wing R.A."/>
            <person name="Palmer L.E."/>
            <person name="de la Bastide M."/>
            <person name="Spiegel L."/>
            <person name="Nascimento L."/>
            <person name="Zutavern T."/>
            <person name="O'Shaughnessy A."/>
            <person name="Dike S."/>
            <person name="Dedhia N."/>
            <person name="Preston R."/>
            <person name="Balija V."/>
            <person name="McCombie W.R."/>
            <person name="Chow T."/>
            <person name="Chen H."/>
            <person name="Chung M."/>
            <person name="Chen C."/>
            <person name="Shaw J."/>
            <person name="Wu H."/>
            <person name="Hsiao K."/>
            <person name="Chao Y."/>
            <person name="Chu M."/>
            <person name="Cheng C."/>
            <person name="Hour A."/>
            <person name="Lee P."/>
            <person name="Lin S."/>
            <person name="Lin Y."/>
            <person name="Liou J."/>
            <person name="Liu S."/>
            <person name="Hsing Y."/>
            <person name="Raghuvanshi S."/>
            <person name="Mohanty A."/>
            <person name="Bharti A.K."/>
            <person name="Gaur A."/>
            <person name="Gupta V."/>
            <person name="Kumar D."/>
            <person name="Ravi V."/>
            <person name="Vij S."/>
            <person name="Kapur A."/>
            <person name="Khurana P."/>
            <person name="Khurana P."/>
            <person name="Khurana J.P."/>
            <person name="Tyagi A.K."/>
            <person name="Gaikwad K."/>
            <person name="Singh A."/>
            <person name="Dalal V."/>
            <person name="Srivastava S."/>
            <person name="Dixit A."/>
            <person name="Pal A.K."/>
            <person name="Ghazi I.A."/>
            <person name="Yadav M."/>
            <person name="Pandit A."/>
            <person name="Bhargava A."/>
            <person name="Sureshbabu K."/>
            <person name="Batra K."/>
            <person name="Sharma T.R."/>
            <person name="Mohapatra T."/>
            <person name="Singh N.K."/>
            <person name="Messing J."/>
            <person name="Nelson A.B."/>
            <person name="Fuks G."/>
            <person name="Kavchok S."/>
            <person name="Keizer G."/>
            <person name="Linton E."/>
            <person name="Llaca V."/>
            <person name="Song R."/>
            <person name="Tanyolac B."/>
            <person name="Young S."/>
            <person name="Ho-Il K."/>
            <person name="Hahn J.H."/>
            <person name="Sangsakoo G."/>
            <person name="Vanavichit A."/>
            <person name="de Mattos Luiz.A.T."/>
            <person name="Zimmer P.D."/>
            <person name="Malone G."/>
            <person name="Dellagostin O."/>
            <person name="de Oliveira A.C."/>
            <person name="Bevan M."/>
            <person name="Bancroft I."/>
            <person name="Minx P."/>
            <person name="Cordum H."/>
            <person name="Wilson R."/>
            <person name="Cheng Z."/>
            <person name="Jin W."/>
            <person name="Jiang J."/>
            <person name="Leong S.A."/>
            <person name="Iwama H."/>
            <person name="Gojobori T."/>
            <person name="Itoh T."/>
            <person name="Niimura Y."/>
            <person name="Fujii Y."/>
            <person name="Habara T."/>
            <person name="Sakai H."/>
            <person name="Sato Y."/>
            <person name="Wilson G."/>
            <person name="Kumar K."/>
            <person name="McCouch S."/>
            <person name="Juretic N."/>
            <person name="Hoen D."/>
            <person name="Wright S."/>
            <person name="Bruskiewich R."/>
            <person name="Bureau T."/>
            <person name="Miyao A."/>
            <person name="Hirochika H."/>
            <person name="Nishikawa T."/>
            <person name="Kadowaki K."/>
            <person name="Sugiura M."/>
            <person name="Burr B."/>
            <person name="Sasaki T."/>
        </authorList>
    </citation>
    <scope>NUCLEOTIDE SEQUENCE [LARGE SCALE GENOMIC DNA]</scope>
    <source>
        <strain evidence="2">cv. Nipponbare</strain>
    </source>
</reference>
<keyword evidence="2" id="KW-1185">Reference proteome</keyword>
<name>A0A0P0VRH2_ORYSJ</name>
<dbReference type="EMBL" id="AP014958">
    <property type="protein sequence ID" value="BAS81703.1"/>
    <property type="molecule type" value="Genomic_DNA"/>
</dbReference>
<evidence type="ECO:0000313" key="1">
    <source>
        <dbReference type="EMBL" id="BAS81703.1"/>
    </source>
</evidence>
<sequence length="76" mass="8230">MSSSTSCGCSIRSTAGSSWLRQENKRRCFNCLHVVSRLGMSGSAKCKCCSCRRVRPANASGKAARKVLNCLPKQSM</sequence>
<protein>
    <submittedName>
        <fullName evidence="1">Os02g0826650 protein</fullName>
    </submittedName>
</protein>
<dbReference type="PaxDb" id="39947-A0A0P0VRH2"/>
<reference evidence="1 2" key="2">
    <citation type="journal article" date="2013" name="Plant Cell Physiol.">
        <title>Rice Annotation Project Database (RAP-DB): an integrative and interactive database for rice genomics.</title>
        <authorList>
            <person name="Sakai H."/>
            <person name="Lee S.S."/>
            <person name="Tanaka T."/>
            <person name="Numa H."/>
            <person name="Kim J."/>
            <person name="Kawahara Y."/>
            <person name="Wakimoto H."/>
            <person name="Yang C.C."/>
            <person name="Iwamoto M."/>
            <person name="Abe T."/>
            <person name="Yamada Y."/>
            <person name="Muto A."/>
            <person name="Inokuchi H."/>
            <person name="Ikemura T."/>
            <person name="Matsumoto T."/>
            <person name="Sasaki T."/>
            <person name="Itoh T."/>
        </authorList>
    </citation>
    <scope>NUCLEOTIDE SEQUENCE [LARGE SCALE GENOMIC DNA]</scope>
    <source>
        <strain evidence="2">cv. Nipponbare</strain>
    </source>
</reference>